<proteinExistence type="predicted"/>
<gene>
    <name evidence="1" type="ORF">BO99DRAFT_415754</name>
</gene>
<organism evidence="1 2">
    <name type="scientific">Aspergillus violaceofuscus (strain CBS 115571)</name>
    <dbReference type="NCBI Taxonomy" id="1450538"/>
    <lineage>
        <taxon>Eukaryota</taxon>
        <taxon>Fungi</taxon>
        <taxon>Dikarya</taxon>
        <taxon>Ascomycota</taxon>
        <taxon>Pezizomycotina</taxon>
        <taxon>Eurotiomycetes</taxon>
        <taxon>Eurotiomycetidae</taxon>
        <taxon>Eurotiales</taxon>
        <taxon>Aspergillaceae</taxon>
        <taxon>Aspergillus</taxon>
    </lineage>
</organism>
<dbReference type="Proteomes" id="UP000249829">
    <property type="component" value="Unassembled WGS sequence"/>
</dbReference>
<name>A0A2V5HHU1_ASPV1</name>
<dbReference type="EMBL" id="KZ825182">
    <property type="protein sequence ID" value="PYI15630.1"/>
    <property type="molecule type" value="Genomic_DNA"/>
</dbReference>
<accession>A0A2V5HHU1</accession>
<evidence type="ECO:0000313" key="2">
    <source>
        <dbReference type="Proteomes" id="UP000249829"/>
    </source>
</evidence>
<dbReference type="OMA" id="FLPDYKA"/>
<keyword evidence="2" id="KW-1185">Reference proteome</keyword>
<dbReference type="InterPro" id="IPR029058">
    <property type="entry name" value="AB_hydrolase_fold"/>
</dbReference>
<dbReference type="SUPFAM" id="SSF53474">
    <property type="entry name" value="alpha/beta-Hydrolases"/>
    <property type="match status" value="1"/>
</dbReference>
<dbReference type="GO" id="GO:0016787">
    <property type="term" value="F:hydrolase activity"/>
    <property type="evidence" value="ECO:0007669"/>
    <property type="project" value="UniProtKB-KW"/>
</dbReference>
<sequence>MAAADVDAYAGPLAQFFAHGLRSPILRRPDEEGLEYEEVWFPSLDGLHVVLEGWYIPAKGSNKLIIANHPMPCNRSGYPGHLPGFEMFGGFEVNFIKDYKALHDAGYNVLCYDLRNHGRSGAGSGGIVGIGLFEARDVVGSIQYARSRPDTAHMEIGLLSRCLGANSTIVAFDKFPGYLKDIKALIALQPVSSRVFVEVGAKNAGLDPKAAAEAFDTKIFHLTGLHIDELTPIPYTKAVTVPTMVAQVHRDSSVVPDDIQTIYDGIGAREKELFWIEGTTRRFDGYNYFGEHPERMLGWFDKYMS</sequence>
<dbReference type="Gene3D" id="3.40.50.1820">
    <property type="entry name" value="alpha/beta hydrolase"/>
    <property type="match status" value="1"/>
</dbReference>
<evidence type="ECO:0000313" key="1">
    <source>
        <dbReference type="EMBL" id="PYI15630.1"/>
    </source>
</evidence>
<keyword evidence="1" id="KW-0378">Hydrolase</keyword>
<dbReference type="AlphaFoldDB" id="A0A2V5HHU1"/>
<protein>
    <submittedName>
        <fullName evidence="1">Alpha/beta-hydrolase</fullName>
    </submittedName>
</protein>
<reference evidence="1 2" key="1">
    <citation type="submission" date="2018-02" db="EMBL/GenBank/DDBJ databases">
        <title>The genomes of Aspergillus section Nigri reveals drivers in fungal speciation.</title>
        <authorList>
            <consortium name="DOE Joint Genome Institute"/>
            <person name="Vesth T.C."/>
            <person name="Nybo J."/>
            <person name="Theobald S."/>
            <person name="Brandl J."/>
            <person name="Frisvad J.C."/>
            <person name="Nielsen K.F."/>
            <person name="Lyhne E.K."/>
            <person name="Kogle M.E."/>
            <person name="Kuo A."/>
            <person name="Riley R."/>
            <person name="Clum A."/>
            <person name="Nolan M."/>
            <person name="Lipzen A."/>
            <person name="Salamov A."/>
            <person name="Henrissat B."/>
            <person name="Wiebenga A."/>
            <person name="De vries R.P."/>
            <person name="Grigoriev I.V."/>
            <person name="Mortensen U.H."/>
            <person name="Andersen M.R."/>
            <person name="Baker S.E."/>
        </authorList>
    </citation>
    <scope>NUCLEOTIDE SEQUENCE [LARGE SCALE GENOMIC DNA]</scope>
    <source>
        <strain evidence="1 2">CBS 115571</strain>
    </source>
</reference>